<feature type="compositionally biased region" description="Basic and acidic residues" evidence="1">
    <location>
        <begin position="295"/>
        <end position="310"/>
    </location>
</feature>
<gene>
    <name evidence="2" type="ORF">O3G_MSEX003789</name>
</gene>
<protein>
    <submittedName>
        <fullName evidence="2">Uncharacterized protein</fullName>
    </submittedName>
</protein>
<feature type="region of interest" description="Disordered" evidence="1">
    <location>
        <begin position="1140"/>
        <end position="1177"/>
    </location>
</feature>
<evidence type="ECO:0000313" key="3">
    <source>
        <dbReference type="Proteomes" id="UP000791440"/>
    </source>
</evidence>
<feature type="compositionally biased region" description="Polar residues" evidence="1">
    <location>
        <begin position="204"/>
        <end position="213"/>
    </location>
</feature>
<organism evidence="2 3">
    <name type="scientific">Manduca sexta</name>
    <name type="common">Tobacco hawkmoth</name>
    <name type="synonym">Tobacco hornworm</name>
    <dbReference type="NCBI Taxonomy" id="7130"/>
    <lineage>
        <taxon>Eukaryota</taxon>
        <taxon>Metazoa</taxon>
        <taxon>Ecdysozoa</taxon>
        <taxon>Arthropoda</taxon>
        <taxon>Hexapoda</taxon>
        <taxon>Insecta</taxon>
        <taxon>Pterygota</taxon>
        <taxon>Neoptera</taxon>
        <taxon>Endopterygota</taxon>
        <taxon>Lepidoptera</taxon>
        <taxon>Glossata</taxon>
        <taxon>Ditrysia</taxon>
        <taxon>Bombycoidea</taxon>
        <taxon>Sphingidae</taxon>
        <taxon>Sphinginae</taxon>
        <taxon>Sphingini</taxon>
        <taxon>Manduca</taxon>
    </lineage>
</organism>
<proteinExistence type="predicted"/>
<feature type="region of interest" description="Disordered" evidence="1">
    <location>
        <begin position="1101"/>
        <end position="1124"/>
    </location>
</feature>
<feature type="compositionally biased region" description="Low complexity" evidence="1">
    <location>
        <begin position="1281"/>
        <end position="1290"/>
    </location>
</feature>
<feature type="compositionally biased region" description="Polar residues" evidence="1">
    <location>
        <begin position="338"/>
        <end position="349"/>
    </location>
</feature>
<comment type="caution">
    <text evidence="2">The sequence shown here is derived from an EMBL/GenBank/DDBJ whole genome shotgun (WGS) entry which is preliminary data.</text>
</comment>
<feature type="compositionally biased region" description="Basic and acidic residues" evidence="1">
    <location>
        <begin position="320"/>
        <end position="337"/>
    </location>
</feature>
<feature type="region of interest" description="Disordered" evidence="1">
    <location>
        <begin position="204"/>
        <end position="249"/>
    </location>
</feature>
<dbReference type="EMBL" id="JH668317">
    <property type="protein sequence ID" value="KAG6445208.1"/>
    <property type="molecule type" value="Genomic_DNA"/>
</dbReference>
<name>A0A921YTJ3_MANSE</name>
<keyword evidence="3" id="KW-1185">Reference proteome</keyword>
<reference evidence="2" key="1">
    <citation type="journal article" date="2016" name="Insect Biochem. Mol. Biol.">
        <title>Multifaceted biological insights from a draft genome sequence of the tobacco hornworm moth, Manduca sexta.</title>
        <authorList>
            <person name="Kanost M.R."/>
            <person name="Arrese E.L."/>
            <person name="Cao X."/>
            <person name="Chen Y.R."/>
            <person name="Chellapilla S."/>
            <person name="Goldsmith M.R."/>
            <person name="Grosse-Wilde E."/>
            <person name="Heckel D.G."/>
            <person name="Herndon N."/>
            <person name="Jiang H."/>
            <person name="Papanicolaou A."/>
            <person name="Qu J."/>
            <person name="Soulages J.L."/>
            <person name="Vogel H."/>
            <person name="Walters J."/>
            <person name="Waterhouse R.M."/>
            <person name="Ahn S.J."/>
            <person name="Almeida F.C."/>
            <person name="An C."/>
            <person name="Aqrawi P."/>
            <person name="Bretschneider A."/>
            <person name="Bryant W.B."/>
            <person name="Bucks S."/>
            <person name="Chao H."/>
            <person name="Chevignon G."/>
            <person name="Christen J.M."/>
            <person name="Clarke D.F."/>
            <person name="Dittmer N.T."/>
            <person name="Ferguson L.C.F."/>
            <person name="Garavelou S."/>
            <person name="Gordon K.H.J."/>
            <person name="Gunaratna R.T."/>
            <person name="Han Y."/>
            <person name="Hauser F."/>
            <person name="He Y."/>
            <person name="Heidel-Fischer H."/>
            <person name="Hirsh A."/>
            <person name="Hu Y."/>
            <person name="Jiang H."/>
            <person name="Kalra D."/>
            <person name="Klinner C."/>
            <person name="Konig C."/>
            <person name="Kovar C."/>
            <person name="Kroll A.R."/>
            <person name="Kuwar S.S."/>
            <person name="Lee S.L."/>
            <person name="Lehman R."/>
            <person name="Li K."/>
            <person name="Li Z."/>
            <person name="Liang H."/>
            <person name="Lovelace S."/>
            <person name="Lu Z."/>
            <person name="Mansfield J.H."/>
            <person name="McCulloch K.J."/>
            <person name="Mathew T."/>
            <person name="Morton B."/>
            <person name="Muzny D.M."/>
            <person name="Neunemann D."/>
            <person name="Ongeri F."/>
            <person name="Pauchet Y."/>
            <person name="Pu L.L."/>
            <person name="Pyrousis I."/>
            <person name="Rao X.J."/>
            <person name="Redding A."/>
            <person name="Roesel C."/>
            <person name="Sanchez-Gracia A."/>
            <person name="Schaack S."/>
            <person name="Shukla A."/>
            <person name="Tetreau G."/>
            <person name="Wang Y."/>
            <person name="Xiong G.H."/>
            <person name="Traut W."/>
            <person name="Walsh T.K."/>
            <person name="Worley K.C."/>
            <person name="Wu D."/>
            <person name="Wu W."/>
            <person name="Wu Y.Q."/>
            <person name="Zhang X."/>
            <person name="Zou Z."/>
            <person name="Zucker H."/>
            <person name="Briscoe A.D."/>
            <person name="Burmester T."/>
            <person name="Clem R.J."/>
            <person name="Feyereisen R."/>
            <person name="Grimmelikhuijzen C.J.P."/>
            <person name="Hamodrakas S.J."/>
            <person name="Hansson B.S."/>
            <person name="Huguet E."/>
            <person name="Jermiin L.S."/>
            <person name="Lan Q."/>
            <person name="Lehman H.K."/>
            <person name="Lorenzen M."/>
            <person name="Merzendorfer H."/>
            <person name="Michalopoulos I."/>
            <person name="Morton D.B."/>
            <person name="Muthukrishnan S."/>
            <person name="Oakeshott J.G."/>
            <person name="Palmer W."/>
            <person name="Park Y."/>
            <person name="Passarelli A.L."/>
            <person name="Rozas J."/>
            <person name="Schwartz L.M."/>
            <person name="Smith W."/>
            <person name="Southgate A."/>
            <person name="Vilcinskas A."/>
            <person name="Vogt R."/>
            <person name="Wang P."/>
            <person name="Werren J."/>
            <person name="Yu X.Q."/>
            <person name="Zhou J.J."/>
            <person name="Brown S.J."/>
            <person name="Scherer S.E."/>
            <person name="Richards S."/>
            <person name="Blissard G.W."/>
        </authorList>
    </citation>
    <scope>NUCLEOTIDE SEQUENCE</scope>
</reference>
<dbReference type="Proteomes" id="UP000791440">
    <property type="component" value="Unassembled WGS sequence"/>
</dbReference>
<feature type="compositionally biased region" description="Basic and acidic residues" evidence="1">
    <location>
        <begin position="400"/>
        <end position="409"/>
    </location>
</feature>
<sequence>MKENKAVSVAKQEQRTERVYEVYYNKIQDERRPYFKDFGCQYDVKRNVKCACQNAGTLKKRDMYFTGYSKQVYAYHGTKSVTDIGVGSIKALQRKRVRRIYLPETDERGIGSEDLSAFVTRKTRPIPRSGYYDQKKTSSKCVGGNIEYNTGCVLNEKLSPIVQTRSGATSPSDWRINTEVASNTIGKDMVTITTQVETEIDNAQENAKNTDNIEISDIKQPVNNAQDPRCSKDQAPVPENSQMKDKKGNLVNRAVSSDSLLQHVHNLENPSDYKQSGTSVDPMENKLEREYRKMFSAKGKDKRPNEKPMSDMKSASVLRRRFEALRRGKVKKEDSKKNANIPNKESNQVGAPIRKDVSIASDPPSLEGRSYSNTKTYSPFHFNNEPEKSNCKPGTSRKRSSTEKKDKDSLQWSQIGNDDSDCQGVKGMFKLWGKTFNLEEDTYKKRSSPISSHQRVNTFTKQPEKKAELKLEKTVKKDGRKFFFFKKKSKEKSKPYKSKKGLTAGRCEVGDGLTIKIDGNEFTPNESKKKIHISEDMLRKQWLHKYLTHAIESKNSVQIRWNNKTYATSSSTIFELMDTVYQDTGIVFRSRSEVTTGESSFYRSKTQHVNFAHQEIEAWMIPNTVVDAPKQKCRKVKNMRSKQTTEMRTSAQKWFIDKAKAFSRKIEVVLHTKHVVHSPKESSSEYLRIDIPKDFFIESSSDENRKPSSDEEVFKIVEYESLADSKRNKKDMATGDHPADDVKLMVQKTSHVLEPNILETVIKGPAARRDVVIQGSDVNIPKRCDVIGVGIITQRDLREIRKPILKIQDYLTDEESETNLKKNQKTCEFAESYLQDYYRHWTPLGMDLFSWCVSDSHLRCNSEESERSYHNQGDGSKSCPNIYDDFQTSAIIPSSNGCDSVCPGQDLPDYEELKPADIEFFKCKWLRKLKVKKSTINNCGKRVLPKDSLEVFKRRKIYASSDKSKWTCSSYCDVKPYSIPSIEDKEAQGLTAEMSRSTMASRGMETRPRPCKKHVSMKEDGTYEYVSKSEGSPAGILMFRGASGCDVCREAAGICPKHATVDPVSCEIPDPPCRPVCLDNPNPPCSPIIPLPSVKKDLQPIKNKCMEPPPPEPEEPAMPPCLTADNLENGPPCQECRSILEGNSPNIDTEDSNSPTDEKPPPPASPATKQPSILCPHFPPCRKSQSCQKSTDYAQNTPNYCPKIPSVAKEALKPPVCPVPPCLVKKKKEGMETRSSSPCDRPPCKKPPSPSNSEQFPWPLKSQKSDQSTLDLPILPPPAPAKKSQSSKSYKCNDDCPLSPKYSRQTIAPKNIQSEGECSGDCANRIDVKPPKKVSPLKCTSPCASPQKPESPVLPLLPVEPSKYKRILPDNQNLKMQRPSKKTCSKQCSAVDDDDIEDGVIQLNSKERITIRMKELTPSTEEIREGMNIKVKDDDGNTLYERREYRKSCKPCRPSLLGDMYKTSDVNRCSTPITIKNVQTSQEREKVEEVENKSDSSVANLVEIQFKLKIMQGDKTTELKIGKNKNDNHMGQIKKSEISPTPQDIFVVKDDDNHLCVKPSPKNDVNIRIVIKNFKSKTDKKRNGKYNDDFTQNISNKFHTVSTGYSDVCTEATLDNVFSVQRATIDLTSSNEKLKTQTNPSENKSKVEFVEEVSKITTPSIDAKFNPSINKVETDHFDEKSLTYKKLKHEDEEDFKTYLPNQEVRASLYSNSEDLDNFEVTSSNADSTTFIQKPRSKAQKKELLKKVMEKAHATKDKSKDKIKQLRDMLKVILTSDSSEHDEMAVTSNELLKDLTFASLQPNFVNETDSMNTSYNIRSILSLVEDSEPKYYPTEEQNSECSKSEGEQERIEKQRGCMCSTFAERLNLRGLGEAKCCCRAKQMKSENTSCDIKTENDILFMNMTNPELVDVEIQQSKNFWNRPPNASNSNCNKTKSNIRNEPTISAHYQEISTRYIRRQNTEIETRKKFVSSYKDSKEMNMKTLNRNIALNISEDDRAILLKATPTNVSATVKKSNNVKGKSTIVRKPHILQSYATKKAVLEIYAEKTIEEDGEHTVAKLPKFVYDKESEIRRYQQRLCHYNSVKRNVVMMSVER</sequence>
<evidence type="ECO:0000313" key="2">
    <source>
        <dbReference type="EMBL" id="KAG6445208.1"/>
    </source>
</evidence>
<accession>A0A921YTJ3</accession>
<dbReference type="EMBL" id="JH668317">
    <property type="protein sequence ID" value="KAG6445209.1"/>
    <property type="molecule type" value="Genomic_DNA"/>
</dbReference>
<reference evidence="2" key="2">
    <citation type="submission" date="2020-12" db="EMBL/GenBank/DDBJ databases">
        <authorList>
            <person name="Kanost M."/>
        </authorList>
    </citation>
    <scope>NUCLEOTIDE SEQUENCE</scope>
</reference>
<feature type="region of interest" description="Disordered" evidence="1">
    <location>
        <begin position="1228"/>
        <end position="1293"/>
    </location>
</feature>
<feature type="compositionally biased region" description="Pro residues" evidence="1">
    <location>
        <begin position="1107"/>
        <end position="1119"/>
    </location>
</feature>
<feature type="region of interest" description="Disordered" evidence="1">
    <location>
        <begin position="295"/>
        <end position="419"/>
    </location>
</feature>
<evidence type="ECO:0000256" key="1">
    <source>
        <dbReference type="SAM" id="MobiDB-lite"/>
    </source>
</evidence>